<reference evidence="3" key="1">
    <citation type="submission" date="2018-05" db="EMBL/GenBank/DDBJ databases">
        <authorList>
            <person name="Lanie J.A."/>
            <person name="Ng W.-L."/>
            <person name="Kazmierczak K.M."/>
            <person name="Andrzejewski T.M."/>
            <person name="Davidsen T.M."/>
            <person name="Wayne K.J."/>
            <person name="Tettelin H."/>
            <person name="Glass J.I."/>
            <person name="Rusch D."/>
            <person name="Podicherti R."/>
            <person name="Tsui H.-C.T."/>
            <person name="Winkler M.E."/>
        </authorList>
    </citation>
    <scope>NUCLEOTIDE SEQUENCE</scope>
</reference>
<keyword evidence="2" id="KW-0560">Oxidoreductase</keyword>
<name>A0A381VYD6_9ZZZZ</name>
<dbReference type="PROSITE" id="PS00061">
    <property type="entry name" value="ADH_SHORT"/>
    <property type="match status" value="1"/>
</dbReference>
<dbReference type="SUPFAM" id="SSF51735">
    <property type="entry name" value="NAD(P)-binding Rossmann-fold domains"/>
    <property type="match status" value="1"/>
</dbReference>
<evidence type="ECO:0000313" key="3">
    <source>
        <dbReference type="EMBL" id="SVA44653.1"/>
    </source>
</evidence>
<evidence type="ECO:0000256" key="1">
    <source>
        <dbReference type="ARBA" id="ARBA00006484"/>
    </source>
</evidence>
<dbReference type="AlphaFoldDB" id="A0A381VYD6"/>
<proteinExistence type="inferred from homology"/>
<gene>
    <name evidence="3" type="ORF">METZ01_LOCUS97507</name>
</gene>
<protein>
    <submittedName>
        <fullName evidence="3">Uncharacterized protein</fullName>
    </submittedName>
</protein>
<dbReference type="GO" id="GO:0016616">
    <property type="term" value="F:oxidoreductase activity, acting on the CH-OH group of donors, NAD or NADP as acceptor"/>
    <property type="evidence" value="ECO:0007669"/>
    <property type="project" value="UniProtKB-ARBA"/>
</dbReference>
<dbReference type="InterPro" id="IPR002347">
    <property type="entry name" value="SDR_fam"/>
</dbReference>
<dbReference type="Gene3D" id="3.40.50.720">
    <property type="entry name" value="NAD(P)-binding Rossmann-like Domain"/>
    <property type="match status" value="1"/>
</dbReference>
<dbReference type="PRINTS" id="PR00081">
    <property type="entry name" value="GDHRDH"/>
</dbReference>
<dbReference type="InterPro" id="IPR036291">
    <property type="entry name" value="NAD(P)-bd_dom_sf"/>
</dbReference>
<evidence type="ECO:0000256" key="2">
    <source>
        <dbReference type="ARBA" id="ARBA00023002"/>
    </source>
</evidence>
<comment type="similarity">
    <text evidence="1">Belongs to the short-chain dehydrogenases/reductases (SDR) family.</text>
</comment>
<dbReference type="EMBL" id="UINC01010001">
    <property type="protein sequence ID" value="SVA44653.1"/>
    <property type="molecule type" value="Genomic_DNA"/>
</dbReference>
<dbReference type="PRINTS" id="PR00080">
    <property type="entry name" value="SDRFAMILY"/>
</dbReference>
<dbReference type="FunFam" id="3.40.50.720:FF:000047">
    <property type="entry name" value="NADP-dependent L-serine/L-allo-threonine dehydrogenase"/>
    <property type="match status" value="1"/>
</dbReference>
<sequence length="248" mass="26587">MGYLSGKVALVTGASAGIGEKTARALIDAGARVVCSARRVGRLESLTAELGERAIALELDVVNAQSVDTLMDRLPGDWRDLDILVNNAGHDIGGRRQFHEGTAEEWSATIETNVIGLMRVTRVVLDGMVRRDSGHIVNIGSLAGIQAYTACAAYAASKHAVHGLSETLRIDYAKTGIKVSEVLPGMVRTEFAAIRFGDEDRGDQYYADFGVCLEPEDIARSVLFALDQPPDVVIAQVVVVPTRKPLVS</sequence>
<accession>A0A381VYD6</accession>
<dbReference type="InterPro" id="IPR020904">
    <property type="entry name" value="Sc_DH/Rdtase_CS"/>
</dbReference>
<dbReference type="Pfam" id="PF00106">
    <property type="entry name" value="adh_short"/>
    <property type="match status" value="1"/>
</dbReference>
<dbReference type="PANTHER" id="PTHR42901:SF1">
    <property type="entry name" value="ALCOHOL DEHYDROGENASE"/>
    <property type="match status" value="1"/>
</dbReference>
<organism evidence="3">
    <name type="scientific">marine metagenome</name>
    <dbReference type="NCBI Taxonomy" id="408172"/>
    <lineage>
        <taxon>unclassified sequences</taxon>
        <taxon>metagenomes</taxon>
        <taxon>ecological metagenomes</taxon>
    </lineage>
</organism>
<dbReference type="PANTHER" id="PTHR42901">
    <property type="entry name" value="ALCOHOL DEHYDROGENASE"/>
    <property type="match status" value="1"/>
</dbReference>